<dbReference type="InterPro" id="IPR050796">
    <property type="entry name" value="SCF_F-box_component"/>
</dbReference>
<dbReference type="InterPro" id="IPR036047">
    <property type="entry name" value="F-box-like_dom_sf"/>
</dbReference>
<evidence type="ECO:0000313" key="2">
    <source>
        <dbReference type="EMBL" id="KAJ9182075.1"/>
    </source>
</evidence>
<dbReference type="PANTHER" id="PTHR31672">
    <property type="entry name" value="BNACNNG10540D PROTEIN"/>
    <property type="match status" value="1"/>
</dbReference>
<dbReference type="Proteomes" id="UP001174677">
    <property type="component" value="Chromosome 4"/>
</dbReference>
<reference evidence="2" key="1">
    <citation type="journal article" date="2023" name="Plant Biotechnol. J.">
        <title>Chromosome-level wild Hevea brasiliensis genome provides new tools for genomic-assisted breeding and valuable loci to elevate rubber yield.</title>
        <authorList>
            <person name="Cheng H."/>
            <person name="Song X."/>
            <person name="Hu Y."/>
            <person name="Wu T."/>
            <person name="Yang Q."/>
            <person name="An Z."/>
            <person name="Feng S."/>
            <person name="Deng Z."/>
            <person name="Wu W."/>
            <person name="Zeng X."/>
            <person name="Tu M."/>
            <person name="Wang X."/>
            <person name="Huang H."/>
        </authorList>
    </citation>
    <scope>NUCLEOTIDE SEQUENCE</scope>
    <source>
        <strain evidence="2">MT/VB/25A 57/8</strain>
    </source>
</reference>
<dbReference type="SUPFAM" id="SSF50965">
    <property type="entry name" value="Galactose oxidase, central domain"/>
    <property type="match status" value="1"/>
</dbReference>
<dbReference type="SMART" id="SM00256">
    <property type="entry name" value="FBOX"/>
    <property type="match status" value="1"/>
</dbReference>
<dbReference type="PROSITE" id="PS50181">
    <property type="entry name" value="FBOX"/>
    <property type="match status" value="1"/>
</dbReference>
<dbReference type="InterPro" id="IPR011043">
    <property type="entry name" value="Gal_Oxase/kelch_b-propeller"/>
</dbReference>
<dbReference type="EMBL" id="JARPOI010000004">
    <property type="protein sequence ID" value="KAJ9182075.1"/>
    <property type="molecule type" value="Genomic_DNA"/>
</dbReference>
<dbReference type="Gene3D" id="1.20.1280.50">
    <property type="match status" value="1"/>
</dbReference>
<protein>
    <recommendedName>
        <fullName evidence="1">F-box domain-containing protein</fullName>
    </recommendedName>
</protein>
<dbReference type="CDD" id="cd22157">
    <property type="entry name" value="F-box_AtFBW1-like"/>
    <property type="match status" value="1"/>
</dbReference>
<sequence>MAVAAKYLPSDVVSDILSRLPLKSLVRFRCVSKPWLQFITHSRFPFWLLYRHLSCDPLSHCPHNQSSLILSYNKRTEVEGSESKLYSFGGGYQEDAFSVAVETDFPLIRGKSFEIKTGCCHGMLCLSIEDDDTLVLWNPSIGDFRTLPLTEEVGICGGVCGLGFDSSMDDYKVVSLCEKQVHVFSVKRNLWRNLGELAYSLFYEGVPANGCLYWAASKSHKFADRILCLNLSDETFREVPPPPFDPSNSRPIWFQEEEDFFVVAELNLLLWGNSLCVFRQYDQTLWVMKEEKEENGGVRVIWKKMMTIPKISNQEPNYRVYYRLNPKCFTKTGKLVVSVRRKWFVMYDGNKYQDLHIQGLGDGRYQKAIVYTESLISPGSIRGMNDID</sequence>
<dbReference type="SUPFAM" id="SSF81383">
    <property type="entry name" value="F-box domain"/>
    <property type="match status" value="1"/>
</dbReference>
<dbReference type="InterPro" id="IPR006527">
    <property type="entry name" value="F-box-assoc_dom_typ1"/>
</dbReference>
<name>A0ABQ9MRT5_HEVBR</name>
<proteinExistence type="predicted"/>
<evidence type="ECO:0000313" key="3">
    <source>
        <dbReference type="Proteomes" id="UP001174677"/>
    </source>
</evidence>
<comment type="caution">
    <text evidence="2">The sequence shown here is derived from an EMBL/GenBank/DDBJ whole genome shotgun (WGS) entry which is preliminary data.</text>
</comment>
<keyword evidence="3" id="KW-1185">Reference proteome</keyword>
<dbReference type="InterPro" id="IPR017451">
    <property type="entry name" value="F-box-assoc_interact_dom"/>
</dbReference>
<accession>A0ABQ9MRT5</accession>
<dbReference type="NCBIfam" id="TIGR01640">
    <property type="entry name" value="F_box_assoc_1"/>
    <property type="match status" value="1"/>
</dbReference>
<dbReference type="Pfam" id="PF07734">
    <property type="entry name" value="FBA_1"/>
    <property type="match status" value="1"/>
</dbReference>
<dbReference type="Pfam" id="PF00646">
    <property type="entry name" value="F-box"/>
    <property type="match status" value="1"/>
</dbReference>
<dbReference type="PANTHER" id="PTHR31672:SF13">
    <property type="entry name" value="F-BOX PROTEIN CPR30-LIKE"/>
    <property type="match status" value="1"/>
</dbReference>
<gene>
    <name evidence="2" type="ORF">P3X46_006106</name>
</gene>
<dbReference type="InterPro" id="IPR001810">
    <property type="entry name" value="F-box_dom"/>
</dbReference>
<feature type="domain" description="F-box" evidence="1">
    <location>
        <begin position="2"/>
        <end position="53"/>
    </location>
</feature>
<evidence type="ECO:0000259" key="1">
    <source>
        <dbReference type="PROSITE" id="PS50181"/>
    </source>
</evidence>
<organism evidence="2 3">
    <name type="scientific">Hevea brasiliensis</name>
    <name type="common">Para rubber tree</name>
    <name type="synonym">Siphonia brasiliensis</name>
    <dbReference type="NCBI Taxonomy" id="3981"/>
    <lineage>
        <taxon>Eukaryota</taxon>
        <taxon>Viridiplantae</taxon>
        <taxon>Streptophyta</taxon>
        <taxon>Embryophyta</taxon>
        <taxon>Tracheophyta</taxon>
        <taxon>Spermatophyta</taxon>
        <taxon>Magnoliopsida</taxon>
        <taxon>eudicotyledons</taxon>
        <taxon>Gunneridae</taxon>
        <taxon>Pentapetalae</taxon>
        <taxon>rosids</taxon>
        <taxon>fabids</taxon>
        <taxon>Malpighiales</taxon>
        <taxon>Euphorbiaceae</taxon>
        <taxon>Crotonoideae</taxon>
        <taxon>Micrandreae</taxon>
        <taxon>Hevea</taxon>
    </lineage>
</organism>